<name>A0A6A2XBM7_HIBSY</name>
<proteinExistence type="inferred from homology"/>
<dbReference type="Pfam" id="PF07732">
    <property type="entry name" value="Cu-oxidase_3"/>
    <property type="match status" value="1"/>
</dbReference>
<dbReference type="SUPFAM" id="SSF49503">
    <property type="entry name" value="Cupredoxins"/>
    <property type="match status" value="2"/>
</dbReference>
<keyword evidence="7" id="KW-1185">Reference proteome</keyword>
<dbReference type="InterPro" id="IPR009091">
    <property type="entry name" value="RCC1/BLIP-II"/>
</dbReference>
<dbReference type="InterPro" id="IPR011707">
    <property type="entry name" value="Cu-oxidase-like_N"/>
</dbReference>
<accession>A0A6A2XBM7</accession>
<dbReference type="Pfam" id="PF25246">
    <property type="entry name" value="Nodulin_N"/>
    <property type="match status" value="1"/>
</dbReference>
<protein>
    <submittedName>
        <fullName evidence="6">Laccase-12/13</fullName>
    </submittedName>
</protein>
<dbReference type="Gene3D" id="2.130.10.30">
    <property type="entry name" value="Regulator of chromosome condensation 1/beta-lactamase-inhibitor protein II"/>
    <property type="match status" value="1"/>
</dbReference>
<comment type="similarity">
    <text evidence="1">Belongs to the multicopper oxidase family.</text>
</comment>
<dbReference type="AlphaFoldDB" id="A0A6A2XBM7"/>
<dbReference type="PROSITE" id="PS00626">
    <property type="entry name" value="RCC1_2"/>
    <property type="match status" value="1"/>
</dbReference>
<dbReference type="InterPro" id="IPR011706">
    <property type="entry name" value="Cu-oxidase_C"/>
</dbReference>
<dbReference type="PROSITE" id="PS50012">
    <property type="entry name" value="RCC1_3"/>
    <property type="match status" value="1"/>
</dbReference>
<evidence type="ECO:0000259" key="3">
    <source>
        <dbReference type="Pfam" id="PF07731"/>
    </source>
</evidence>
<dbReference type="PANTHER" id="PTHR11709:SF256">
    <property type="entry name" value="LACCASE-2"/>
    <property type="match status" value="1"/>
</dbReference>
<dbReference type="Pfam" id="PF07731">
    <property type="entry name" value="Cu-oxidase_2"/>
    <property type="match status" value="1"/>
</dbReference>
<dbReference type="SUPFAM" id="SSF50985">
    <property type="entry name" value="RCC1/BLIP-II"/>
    <property type="match status" value="1"/>
</dbReference>
<feature type="repeat" description="RCC1" evidence="2">
    <location>
        <begin position="8"/>
        <end position="61"/>
    </location>
</feature>
<evidence type="ECO:0000313" key="6">
    <source>
        <dbReference type="EMBL" id="KAE8664675.1"/>
    </source>
</evidence>
<reference evidence="6" key="1">
    <citation type="submission" date="2019-09" db="EMBL/GenBank/DDBJ databases">
        <title>Draft genome information of white flower Hibiscus syriacus.</title>
        <authorList>
            <person name="Kim Y.-M."/>
        </authorList>
    </citation>
    <scope>NUCLEOTIDE SEQUENCE [LARGE SCALE GENOMIC DNA]</scope>
    <source>
        <strain evidence="6">YM2019G1</strain>
    </source>
</reference>
<dbReference type="InterPro" id="IPR045087">
    <property type="entry name" value="Cu-oxidase_fam"/>
</dbReference>
<dbReference type="InterPro" id="IPR008972">
    <property type="entry name" value="Cupredoxin"/>
</dbReference>
<dbReference type="GO" id="GO:0016491">
    <property type="term" value="F:oxidoreductase activity"/>
    <property type="evidence" value="ECO:0007669"/>
    <property type="project" value="InterPro"/>
</dbReference>
<comment type="caution">
    <text evidence="6">The sequence shown here is derived from an EMBL/GenBank/DDBJ whole genome shotgun (WGS) entry which is preliminary data.</text>
</comment>
<dbReference type="EMBL" id="VEPZ02001641">
    <property type="protein sequence ID" value="KAE8664675.1"/>
    <property type="molecule type" value="Genomic_DNA"/>
</dbReference>
<dbReference type="InterPro" id="IPR057287">
    <property type="entry name" value="Ndx_N"/>
</dbReference>
<evidence type="ECO:0000313" key="7">
    <source>
        <dbReference type="Proteomes" id="UP000436088"/>
    </source>
</evidence>
<feature type="domain" description="Plastocyanin-like" evidence="3">
    <location>
        <begin position="352"/>
        <end position="430"/>
    </location>
</feature>
<feature type="domain" description="Nodulin homeobox N-terminal" evidence="5">
    <location>
        <begin position="90"/>
        <end position="175"/>
    </location>
</feature>
<feature type="domain" description="Plastocyanin-like" evidence="4">
    <location>
        <begin position="251"/>
        <end position="311"/>
    </location>
</feature>
<evidence type="ECO:0000259" key="5">
    <source>
        <dbReference type="Pfam" id="PF25246"/>
    </source>
</evidence>
<gene>
    <name evidence="6" type="ORF">F3Y22_tig00112738pilonHSYRG00008</name>
</gene>
<dbReference type="Gene3D" id="2.60.40.420">
    <property type="entry name" value="Cupredoxins - blue copper proteins"/>
    <property type="match status" value="2"/>
</dbReference>
<sequence length="443" mass="48696">MHHFVSADSCISWGHAQYGELGYGPAGQKSSAVPKKVDILEGMHVISVACGMGHSMVVVDRTNVGDRLEQMNIHDGKASGEGMCLCLDVSTLLHSCEAESISYLDEVASSPGSLGLAKSVALEISVLLVLHLLKSGLGKNSKHLTASSDRTYPLGPFQLNAMGLADIFSNDSNFQLIGSTNPLFPGNWTKTLDDEDLVPSTLIKFKPTETDSIIFTGLLNEVLEMTTLLRWAKFWDKKWLNKRKGKTLVVQLLRSGWVDRPSNSTQCPIQTGPSYVYNFTITGQIDTIFWHDHFSWLRETVYGPLIILPRRNDSYTFVKRYKQVPVSGLKLMLISQLPLFILSFDYTGTPPHNTLVSNGSKLVVIPFDTSVGVVLQDSSILGAESHPLHLHGYNINVDGQGFVNFDPENDPPKFKLVNPVERNTIGVQSGDCDCNPFSSGIIV</sequence>
<dbReference type="InterPro" id="IPR000408">
    <property type="entry name" value="Reg_chr_condens"/>
</dbReference>
<evidence type="ECO:0000259" key="4">
    <source>
        <dbReference type="Pfam" id="PF07732"/>
    </source>
</evidence>
<dbReference type="PANTHER" id="PTHR11709">
    <property type="entry name" value="MULTI-COPPER OXIDASE"/>
    <property type="match status" value="1"/>
</dbReference>
<dbReference type="GO" id="GO:0005507">
    <property type="term" value="F:copper ion binding"/>
    <property type="evidence" value="ECO:0007669"/>
    <property type="project" value="InterPro"/>
</dbReference>
<evidence type="ECO:0000256" key="1">
    <source>
        <dbReference type="ARBA" id="ARBA00010609"/>
    </source>
</evidence>
<organism evidence="6 7">
    <name type="scientific">Hibiscus syriacus</name>
    <name type="common">Rose of Sharon</name>
    <dbReference type="NCBI Taxonomy" id="106335"/>
    <lineage>
        <taxon>Eukaryota</taxon>
        <taxon>Viridiplantae</taxon>
        <taxon>Streptophyta</taxon>
        <taxon>Embryophyta</taxon>
        <taxon>Tracheophyta</taxon>
        <taxon>Spermatophyta</taxon>
        <taxon>Magnoliopsida</taxon>
        <taxon>eudicotyledons</taxon>
        <taxon>Gunneridae</taxon>
        <taxon>Pentapetalae</taxon>
        <taxon>rosids</taxon>
        <taxon>malvids</taxon>
        <taxon>Malvales</taxon>
        <taxon>Malvaceae</taxon>
        <taxon>Malvoideae</taxon>
        <taxon>Hibiscus</taxon>
    </lineage>
</organism>
<dbReference type="Pfam" id="PF00415">
    <property type="entry name" value="RCC1"/>
    <property type="match status" value="1"/>
</dbReference>
<evidence type="ECO:0000256" key="2">
    <source>
        <dbReference type="PROSITE-ProRule" id="PRU00235"/>
    </source>
</evidence>
<dbReference type="Proteomes" id="UP000436088">
    <property type="component" value="Unassembled WGS sequence"/>
</dbReference>